<feature type="compositionally biased region" description="Polar residues" evidence="11">
    <location>
        <begin position="356"/>
        <end position="368"/>
    </location>
</feature>
<keyword evidence="15" id="KW-1185">Reference proteome</keyword>
<feature type="transmembrane region" description="Helical" evidence="12">
    <location>
        <begin position="119"/>
        <end position="140"/>
    </location>
</feature>
<proteinExistence type="inferred from homology"/>
<organism evidence="14 15">
    <name type="scientific">Mesorhabditis spiculigera</name>
    <dbReference type="NCBI Taxonomy" id="96644"/>
    <lineage>
        <taxon>Eukaryota</taxon>
        <taxon>Metazoa</taxon>
        <taxon>Ecdysozoa</taxon>
        <taxon>Nematoda</taxon>
        <taxon>Chromadorea</taxon>
        <taxon>Rhabditida</taxon>
        <taxon>Rhabditina</taxon>
        <taxon>Rhabditomorpha</taxon>
        <taxon>Rhabditoidea</taxon>
        <taxon>Rhabditidae</taxon>
        <taxon>Mesorhabditinae</taxon>
        <taxon>Mesorhabditis</taxon>
    </lineage>
</organism>
<feature type="domain" description="G-protein coupled receptors family 1 profile" evidence="13">
    <location>
        <begin position="60"/>
        <end position="515"/>
    </location>
</feature>
<protein>
    <recommendedName>
        <fullName evidence="13">G-protein coupled receptors family 1 profile domain-containing protein</fullName>
    </recommendedName>
</protein>
<reference evidence="14" key="1">
    <citation type="submission" date="2023-06" db="EMBL/GenBank/DDBJ databases">
        <authorList>
            <person name="Delattre M."/>
        </authorList>
    </citation>
    <scope>NUCLEOTIDE SEQUENCE</scope>
    <source>
        <strain evidence="14">AF72</strain>
    </source>
</reference>
<dbReference type="PROSITE" id="PS50262">
    <property type="entry name" value="G_PROTEIN_RECEP_F1_2"/>
    <property type="match status" value="1"/>
</dbReference>
<feature type="transmembrane region" description="Helical" evidence="12">
    <location>
        <begin position="224"/>
        <end position="245"/>
    </location>
</feature>
<feature type="transmembrane region" description="Helical" evidence="12">
    <location>
        <begin position="44"/>
        <end position="70"/>
    </location>
</feature>
<evidence type="ECO:0000259" key="13">
    <source>
        <dbReference type="PROSITE" id="PS50262"/>
    </source>
</evidence>
<feature type="transmembrane region" description="Helical" evidence="12">
    <location>
        <begin position="161"/>
        <end position="182"/>
    </location>
</feature>
<keyword evidence="2" id="KW-1003">Cell membrane</keyword>
<dbReference type="InterPro" id="IPR000276">
    <property type="entry name" value="GPCR_Rhodpsn"/>
</dbReference>
<dbReference type="GO" id="GO:0004993">
    <property type="term" value="F:G protein-coupled serotonin receptor activity"/>
    <property type="evidence" value="ECO:0007669"/>
    <property type="project" value="UniProtKB-ARBA"/>
</dbReference>
<evidence type="ECO:0000256" key="2">
    <source>
        <dbReference type="ARBA" id="ARBA00022475"/>
    </source>
</evidence>
<evidence type="ECO:0000256" key="1">
    <source>
        <dbReference type="ARBA" id="ARBA00004651"/>
    </source>
</evidence>
<feature type="region of interest" description="Disordered" evidence="11">
    <location>
        <begin position="300"/>
        <end position="371"/>
    </location>
</feature>
<accession>A0AA36GFZ9</accession>
<dbReference type="PANTHER" id="PTHR24248">
    <property type="entry name" value="ADRENERGIC RECEPTOR-RELATED G-PROTEIN COUPLED RECEPTOR"/>
    <property type="match status" value="1"/>
</dbReference>
<evidence type="ECO:0000256" key="12">
    <source>
        <dbReference type="SAM" id="Phobius"/>
    </source>
</evidence>
<dbReference type="GO" id="GO:0071880">
    <property type="term" value="P:adenylate cyclase-activating adrenergic receptor signaling pathway"/>
    <property type="evidence" value="ECO:0007669"/>
    <property type="project" value="TreeGrafter"/>
</dbReference>
<dbReference type="AlphaFoldDB" id="A0AA36GFZ9"/>
<dbReference type="SMART" id="SM01381">
    <property type="entry name" value="7TM_GPCR_Srsx"/>
    <property type="match status" value="1"/>
</dbReference>
<evidence type="ECO:0000256" key="7">
    <source>
        <dbReference type="ARBA" id="ARBA00023157"/>
    </source>
</evidence>
<dbReference type="Gene3D" id="1.20.1070.10">
    <property type="entry name" value="Rhodopsin 7-helix transmembrane proteins"/>
    <property type="match status" value="2"/>
</dbReference>
<feature type="transmembrane region" description="Helical" evidence="12">
    <location>
        <begin position="499"/>
        <end position="518"/>
    </location>
</feature>
<comment type="similarity">
    <text evidence="10">Belongs to the G-protein coupled receptor 1 family.</text>
</comment>
<evidence type="ECO:0000313" key="15">
    <source>
        <dbReference type="Proteomes" id="UP001177023"/>
    </source>
</evidence>
<dbReference type="PRINTS" id="PR00237">
    <property type="entry name" value="GPCRRHODOPSN"/>
</dbReference>
<dbReference type="PANTHER" id="PTHR24248:SF199">
    <property type="entry name" value="IP13425P-RELATED"/>
    <property type="match status" value="1"/>
</dbReference>
<dbReference type="Pfam" id="PF00001">
    <property type="entry name" value="7tm_1"/>
    <property type="match status" value="1"/>
</dbReference>
<comment type="subcellular location">
    <subcellularLocation>
        <location evidence="1">Cell membrane</location>
        <topology evidence="1">Multi-pass membrane protein</topology>
    </subcellularLocation>
</comment>
<keyword evidence="3 10" id="KW-0812">Transmembrane</keyword>
<feature type="transmembrane region" description="Helical" evidence="12">
    <location>
        <begin position="77"/>
        <end position="99"/>
    </location>
</feature>
<evidence type="ECO:0000256" key="10">
    <source>
        <dbReference type="RuleBase" id="RU000688"/>
    </source>
</evidence>
<evidence type="ECO:0000256" key="6">
    <source>
        <dbReference type="ARBA" id="ARBA00023136"/>
    </source>
</evidence>
<comment type="caution">
    <text evidence="14">The sequence shown here is derived from an EMBL/GenBank/DDBJ whole genome shotgun (WGS) entry which is preliminary data.</text>
</comment>
<dbReference type="PROSITE" id="PS00237">
    <property type="entry name" value="G_PROTEIN_RECEP_F1_1"/>
    <property type="match status" value="1"/>
</dbReference>
<evidence type="ECO:0000256" key="9">
    <source>
        <dbReference type="ARBA" id="ARBA00023224"/>
    </source>
</evidence>
<sequence>MTTPITAVPTIGEVLATVIATTTGIPTSTLEPTTTKVCLGIQDVFIALFLVMLILMTIFGNVLVVLSVFVYKRMRTFTNILLTSLATADLLVGLVVMPLSLLDLLHDHKWPFGDVLCQLWATSDVLLCTASILNLCVISLDRYFAITSPLKYPRTRSKKMAAGLLSAVWILSLVICSPPWFIKEWGLFTGQDLNTTISGIAEIPIKLPTTPSYLFCQYSPSIPYRIYSALGSFYLPLLVMLSVYFKIFRVASEREALMRQSVGTCRLSNRLQKSQAKTQQQIRQNRARLQMLNNPASVLENGTRVNYTSRPIDLQQFRSPGARPRQNSRPRVDSSDNDESPPGDHDYSSALLHSAGNLNSTNGPSSSPGVRLKTMERECHSMADLAQKSVNMTPPPRKTTEVHTEVPTLSRKAAACQNRLQPSNLMAKAQEHYQICGPGKSVRGSKEKMVYLRERKALKTIGIVVLGFIICWMPFFVLYLAEVFTNIASYRLFTLANEFFLWLGYSNSVLNPIIYTMYNGDFRRCFRDLLSFGCIQHHRRTMSVKKLHQQSTIF</sequence>
<feature type="non-terminal residue" evidence="14">
    <location>
        <position position="1"/>
    </location>
</feature>
<keyword evidence="7" id="KW-1015">Disulfide bond</keyword>
<evidence type="ECO:0000256" key="5">
    <source>
        <dbReference type="ARBA" id="ARBA00023040"/>
    </source>
</evidence>
<dbReference type="EMBL" id="CATQJA010002665">
    <property type="protein sequence ID" value="CAJ0583806.1"/>
    <property type="molecule type" value="Genomic_DNA"/>
</dbReference>
<dbReference type="InterPro" id="IPR017452">
    <property type="entry name" value="GPCR_Rhodpsn_7TM"/>
</dbReference>
<evidence type="ECO:0000313" key="14">
    <source>
        <dbReference type="EMBL" id="CAJ0583806.1"/>
    </source>
</evidence>
<keyword evidence="5 10" id="KW-0297">G-protein coupled receptor</keyword>
<feature type="transmembrane region" description="Helical" evidence="12">
    <location>
        <begin position="457"/>
        <end position="479"/>
    </location>
</feature>
<keyword evidence="6 12" id="KW-0472">Membrane</keyword>
<keyword evidence="8 10" id="KW-0675">Receptor</keyword>
<name>A0AA36GFZ9_9BILA</name>
<evidence type="ECO:0000256" key="3">
    <source>
        <dbReference type="ARBA" id="ARBA00022692"/>
    </source>
</evidence>
<keyword evidence="4 12" id="KW-1133">Transmembrane helix</keyword>
<dbReference type="Proteomes" id="UP001177023">
    <property type="component" value="Unassembled WGS sequence"/>
</dbReference>
<dbReference type="SUPFAM" id="SSF81321">
    <property type="entry name" value="Family A G protein-coupled receptor-like"/>
    <property type="match status" value="1"/>
</dbReference>
<evidence type="ECO:0000256" key="11">
    <source>
        <dbReference type="SAM" id="MobiDB-lite"/>
    </source>
</evidence>
<evidence type="ECO:0000256" key="8">
    <source>
        <dbReference type="ARBA" id="ARBA00023170"/>
    </source>
</evidence>
<gene>
    <name evidence="14" type="ORF">MSPICULIGERA_LOCUS21875</name>
</gene>
<evidence type="ECO:0000256" key="4">
    <source>
        <dbReference type="ARBA" id="ARBA00022989"/>
    </source>
</evidence>
<dbReference type="GO" id="GO:0043410">
    <property type="term" value="P:positive regulation of MAPK cascade"/>
    <property type="evidence" value="ECO:0007669"/>
    <property type="project" value="TreeGrafter"/>
</dbReference>
<keyword evidence="9 10" id="KW-0807">Transducer</keyword>
<dbReference type="GO" id="GO:0005886">
    <property type="term" value="C:plasma membrane"/>
    <property type="evidence" value="ECO:0007669"/>
    <property type="project" value="UniProtKB-SubCell"/>
</dbReference>